<organism evidence="3 4">
    <name type="scientific">Desulfosarcina widdelii</name>
    <dbReference type="NCBI Taxonomy" id="947919"/>
    <lineage>
        <taxon>Bacteria</taxon>
        <taxon>Pseudomonadati</taxon>
        <taxon>Thermodesulfobacteriota</taxon>
        <taxon>Desulfobacteria</taxon>
        <taxon>Desulfobacterales</taxon>
        <taxon>Desulfosarcinaceae</taxon>
        <taxon>Desulfosarcina</taxon>
    </lineage>
</organism>
<feature type="chain" id="PRO_5024439869" description="DUF2914 domain-containing protein" evidence="1">
    <location>
        <begin position="30"/>
        <end position="143"/>
    </location>
</feature>
<reference evidence="3 4" key="1">
    <citation type="submission" date="2019-11" db="EMBL/GenBank/DDBJ databases">
        <title>Comparative genomics of hydrocarbon-degrading Desulfosarcina strains.</title>
        <authorList>
            <person name="Watanabe M."/>
            <person name="Kojima H."/>
            <person name="Fukui M."/>
        </authorList>
    </citation>
    <scope>NUCLEOTIDE SEQUENCE [LARGE SCALE GENOMIC DNA]</scope>
    <source>
        <strain evidence="3 4">PP31</strain>
    </source>
</reference>
<name>A0A5K7ZPH4_9BACT</name>
<keyword evidence="1" id="KW-0732">Signal</keyword>
<evidence type="ECO:0000256" key="1">
    <source>
        <dbReference type="SAM" id="SignalP"/>
    </source>
</evidence>
<dbReference type="InterPro" id="IPR022606">
    <property type="entry name" value="DUF2914"/>
</dbReference>
<sequence>MVPMRTSIRKFARFCLAAGLLAIPITLWGQEPSATATPTLSKAVMCETIEEYAPVNTAVVFSIERGRVSCYTEFDPVPEKTYIHHKWYRRDSLVTVKRLTINPPRWSSFTSVQLRDSDKGPWRVEITDANDTLMRTLRFSITD</sequence>
<dbReference type="Pfam" id="PF11141">
    <property type="entry name" value="DUF2914"/>
    <property type="match status" value="1"/>
</dbReference>
<evidence type="ECO:0000259" key="2">
    <source>
        <dbReference type="Pfam" id="PF11141"/>
    </source>
</evidence>
<protein>
    <recommendedName>
        <fullName evidence="2">DUF2914 domain-containing protein</fullName>
    </recommendedName>
</protein>
<dbReference type="KEGG" id="dwd:DSCW_58440"/>
<feature type="domain" description="DUF2914" evidence="2">
    <location>
        <begin position="80"/>
        <end position="141"/>
    </location>
</feature>
<feature type="signal peptide" evidence="1">
    <location>
        <begin position="1"/>
        <end position="29"/>
    </location>
</feature>
<evidence type="ECO:0000313" key="3">
    <source>
        <dbReference type="EMBL" id="BBO78427.1"/>
    </source>
</evidence>
<evidence type="ECO:0000313" key="4">
    <source>
        <dbReference type="Proteomes" id="UP000427769"/>
    </source>
</evidence>
<gene>
    <name evidence="3" type="ORF">DSCW_58440</name>
</gene>
<dbReference type="AlphaFoldDB" id="A0A5K7ZPH4"/>
<dbReference type="EMBL" id="AP021875">
    <property type="protein sequence ID" value="BBO78427.1"/>
    <property type="molecule type" value="Genomic_DNA"/>
</dbReference>
<proteinExistence type="predicted"/>
<dbReference type="Proteomes" id="UP000427769">
    <property type="component" value="Chromosome"/>
</dbReference>
<accession>A0A5K7ZPH4</accession>
<keyword evidence="4" id="KW-1185">Reference proteome</keyword>